<gene>
    <name evidence="8" type="ORF">D0Y65_018572</name>
</gene>
<dbReference type="InterPro" id="IPR013955">
    <property type="entry name" value="Rep_factor-A_C"/>
</dbReference>
<evidence type="ECO:0000259" key="7">
    <source>
        <dbReference type="Pfam" id="PF08646"/>
    </source>
</evidence>
<organism evidence="8 9">
    <name type="scientific">Glycine soja</name>
    <name type="common">Wild soybean</name>
    <dbReference type="NCBI Taxonomy" id="3848"/>
    <lineage>
        <taxon>Eukaryota</taxon>
        <taxon>Viridiplantae</taxon>
        <taxon>Streptophyta</taxon>
        <taxon>Embryophyta</taxon>
        <taxon>Tracheophyta</taxon>
        <taxon>Spermatophyta</taxon>
        <taxon>Magnoliopsida</taxon>
        <taxon>eudicotyledons</taxon>
        <taxon>Gunneridae</taxon>
        <taxon>Pentapetalae</taxon>
        <taxon>rosids</taxon>
        <taxon>fabids</taxon>
        <taxon>Fabales</taxon>
        <taxon>Fabaceae</taxon>
        <taxon>Papilionoideae</taxon>
        <taxon>50 kb inversion clade</taxon>
        <taxon>NPAAA clade</taxon>
        <taxon>indigoferoid/millettioid clade</taxon>
        <taxon>Phaseoleae</taxon>
        <taxon>Glycine</taxon>
        <taxon>Glycine subgen. Soja</taxon>
    </lineage>
</organism>
<dbReference type="InterPro" id="IPR012340">
    <property type="entry name" value="NA-bd_OB-fold"/>
</dbReference>
<evidence type="ECO:0000313" key="8">
    <source>
        <dbReference type="EMBL" id="RZC04000.1"/>
    </source>
</evidence>
<dbReference type="CDD" id="cd04480">
    <property type="entry name" value="RPA1_DBD_A_like"/>
    <property type="match status" value="1"/>
</dbReference>
<evidence type="ECO:0000259" key="6">
    <source>
        <dbReference type="Pfam" id="PF02721"/>
    </source>
</evidence>
<evidence type="ECO:0000313" key="9">
    <source>
        <dbReference type="Proteomes" id="UP000289340"/>
    </source>
</evidence>
<evidence type="ECO:0000256" key="1">
    <source>
        <dbReference type="ARBA" id="ARBA00005690"/>
    </source>
</evidence>
<reference evidence="8 9" key="1">
    <citation type="submission" date="2018-09" db="EMBL/GenBank/DDBJ databases">
        <title>A high-quality reference genome of wild soybean provides a powerful tool to mine soybean genomes.</title>
        <authorList>
            <person name="Xie M."/>
            <person name="Chung C.Y.L."/>
            <person name="Li M.-W."/>
            <person name="Wong F.-L."/>
            <person name="Chan T.-F."/>
            <person name="Lam H.-M."/>
        </authorList>
    </citation>
    <scope>NUCLEOTIDE SEQUENCE [LARGE SCALE GENOMIC DNA]</scope>
    <source>
        <strain evidence="9">cv. W05</strain>
        <tissue evidence="8">Hypocotyl of etiolated seedlings</tissue>
    </source>
</reference>
<dbReference type="EMBL" id="QZWG01000007">
    <property type="protein sequence ID" value="RZC04000.1"/>
    <property type="molecule type" value="Genomic_DNA"/>
</dbReference>
<feature type="domain" description="Replication protein A 70 kDa DNA-binding subunit B/D first OB fold" evidence="6">
    <location>
        <begin position="7"/>
        <end position="106"/>
    </location>
</feature>
<keyword evidence="4" id="KW-0862">Zinc</keyword>
<dbReference type="Gramene" id="XM_028385466.1">
    <property type="protein sequence ID" value="XP_028241267.1"/>
    <property type="gene ID" value="LOC114419707"/>
</dbReference>
<dbReference type="AlphaFoldDB" id="A0A445JZU2"/>
<name>A0A445JZU2_GLYSO</name>
<evidence type="ECO:0000256" key="4">
    <source>
        <dbReference type="ARBA" id="ARBA00022833"/>
    </source>
</evidence>
<protein>
    <submittedName>
        <fullName evidence="8">Replication protein A 70 kDa DNA-binding subunit B isoform B</fullName>
    </submittedName>
</protein>
<evidence type="ECO:0000256" key="3">
    <source>
        <dbReference type="ARBA" id="ARBA00022771"/>
    </source>
</evidence>
<keyword evidence="3" id="KW-0863">Zinc-finger</keyword>
<keyword evidence="9" id="KW-1185">Reference proteome</keyword>
<dbReference type="PANTHER" id="PTHR47165:SF4">
    <property type="entry name" value="OS03G0429900 PROTEIN"/>
    <property type="match status" value="1"/>
</dbReference>
<dbReference type="Gene3D" id="2.40.50.140">
    <property type="entry name" value="Nucleic acid-binding proteins"/>
    <property type="match status" value="3"/>
</dbReference>
<dbReference type="CDD" id="cd04476">
    <property type="entry name" value="RPA1_DBD_C"/>
    <property type="match status" value="1"/>
</dbReference>
<dbReference type="SUPFAM" id="SSF50249">
    <property type="entry name" value="Nucleic acid-binding proteins"/>
    <property type="match status" value="3"/>
</dbReference>
<proteinExistence type="inferred from homology"/>
<dbReference type="CDD" id="cd04481">
    <property type="entry name" value="RPA1_DBD_B_like"/>
    <property type="match status" value="1"/>
</dbReference>
<dbReference type="InterPro" id="IPR047192">
    <property type="entry name" value="Euk_RPA1_DBD_C"/>
</dbReference>
<feature type="domain" description="Replication factor A C-terminal" evidence="7">
    <location>
        <begin position="297"/>
        <end position="408"/>
    </location>
</feature>
<sequence>MARIPDKIKSIDGSKETLKLAVRITDLWFVGTPNKFEQAEMVIVDSEGDQIHAVCKADHLKSWKAYLKENSTYVMHNFKVVKNDGQFRVCEHEYKLAFIGVTIVREVDLHELPFKEFRFVEFGNVVAGNFVVGLLVDIIGVVDQVLFQHVSSKNTRVVFRMKDLSGEVLSCTLWENYCMQFLAYLNERGNDGPIVIILTHARIKDAQGSYLASVSNSFKASKLLINEPILEIQEFRERLLDLGVKVSPVLPPGDQGSSQLSRGSQLSSKDAFLSKVEAKTIYEINGISEDVVCVTVGTISKIVMNNHSWCYPACVQCHRKTDIQTGPFTCGCGKNNDQPVLRYRVEVMVSQNNDSSKFLLWDRECAELIGQTADEVNRVKIEDGDVDLNASPQALDRLLGYVLAFKVRIQSKFRNVVVLRCSNELDLINVVLDMLADTEACSKIDASNVDCNNATHPECWTMIQLQDSL</sequence>
<dbReference type="Proteomes" id="UP000289340">
    <property type="component" value="Chromosome 7"/>
</dbReference>
<evidence type="ECO:0000256" key="2">
    <source>
        <dbReference type="ARBA" id="ARBA00022723"/>
    </source>
</evidence>
<evidence type="ECO:0000256" key="5">
    <source>
        <dbReference type="ARBA" id="ARBA00023125"/>
    </source>
</evidence>
<dbReference type="Gramene" id="XM_028385467.1">
    <property type="protein sequence ID" value="XP_028241268.1"/>
    <property type="gene ID" value="LOC114419707"/>
</dbReference>
<comment type="caution">
    <text evidence="8">The sequence shown here is derived from an EMBL/GenBank/DDBJ whole genome shotgun (WGS) entry which is preliminary data.</text>
</comment>
<dbReference type="Pfam" id="PF08646">
    <property type="entry name" value="Rep_fac-A_C"/>
    <property type="match status" value="1"/>
</dbReference>
<accession>A0A445JZU2</accession>
<dbReference type="Gramene" id="XM_028385468.1">
    <property type="protein sequence ID" value="XP_028241269.1"/>
    <property type="gene ID" value="LOC114419707"/>
</dbReference>
<comment type="similarity">
    <text evidence="1">Belongs to the replication factor A protein 1 family.</text>
</comment>
<dbReference type="Pfam" id="PF02721">
    <property type="entry name" value="DUF223"/>
    <property type="match status" value="1"/>
</dbReference>
<keyword evidence="5 8" id="KW-0238">DNA-binding</keyword>
<dbReference type="PANTHER" id="PTHR47165">
    <property type="entry name" value="OS03G0429900 PROTEIN"/>
    <property type="match status" value="1"/>
</dbReference>
<dbReference type="GO" id="GO:0008270">
    <property type="term" value="F:zinc ion binding"/>
    <property type="evidence" value="ECO:0007669"/>
    <property type="project" value="UniProtKB-KW"/>
</dbReference>
<keyword evidence="2" id="KW-0479">Metal-binding</keyword>
<dbReference type="InterPro" id="IPR003871">
    <property type="entry name" value="RFA1B/D_OB_1st"/>
</dbReference>
<dbReference type="GO" id="GO:0003677">
    <property type="term" value="F:DNA binding"/>
    <property type="evidence" value="ECO:0007669"/>
    <property type="project" value="UniProtKB-KW"/>
</dbReference>